<dbReference type="SUPFAM" id="SSF161084">
    <property type="entry name" value="MAPEG domain-like"/>
    <property type="match status" value="1"/>
</dbReference>
<evidence type="ECO:0000256" key="5">
    <source>
        <dbReference type="SAM" id="Phobius"/>
    </source>
</evidence>
<gene>
    <name evidence="6" type="ORF">EJ08DRAFT_313377</name>
</gene>
<keyword evidence="3 5" id="KW-1133">Transmembrane helix</keyword>
<protein>
    <submittedName>
        <fullName evidence="6">Uncharacterized protein</fullName>
    </submittedName>
</protein>
<keyword evidence="7" id="KW-1185">Reference proteome</keyword>
<dbReference type="GO" id="GO:0016020">
    <property type="term" value="C:membrane"/>
    <property type="evidence" value="ECO:0007669"/>
    <property type="project" value="UniProtKB-SubCell"/>
</dbReference>
<evidence type="ECO:0000313" key="7">
    <source>
        <dbReference type="Proteomes" id="UP000800235"/>
    </source>
</evidence>
<feature type="transmembrane region" description="Helical" evidence="5">
    <location>
        <begin position="7"/>
        <end position="28"/>
    </location>
</feature>
<dbReference type="AlphaFoldDB" id="A0A9P4NNQ0"/>
<evidence type="ECO:0000256" key="1">
    <source>
        <dbReference type="ARBA" id="ARBA00004370"/>
    </source>
</evidence>
<sequence>MADFLKLYNLSILAIPAYYILAVAPHTYALGLCTTNNPKTWNNANPRGKSNKDAIVSDLSPEQYGRFERAEAAHANAMENLPIFATAIVLANTAGLKRAGLDGIDGFVGMWFAVRIAHTISYIGIEDRRLSYVRSGLWVVSLGLCFRMFGKAAKVLNGNLA</sequence>
<organism evidence="6 7">
    <name type="scientific">Tothia fuscella</name>
    <dbReference type="NCBI Taxonomy" id="1048955"/>
    <lineage>
        <taxon>Eukaryota</taxon>
        <taxon>Fungi</taxon>
        <taxon>Dikarya</taxon>
        <taxon>Ascomycota</taxon>
        <taxon>Pezizomycotina</taxon>
        <taxon>Dothideomycetes</taxon>
        <taxon>Pleosporomycetidae</taxon>
        <taxon>Venturiales</taxon>
        <taxon>Cylindrosympodiaceae</taxon>
        <taxon>Tothia</taxon>
    </lineage>
</organism>
<evidence type="ECO:0000313" key="6">
    <source>
        <dbReference type="EMBL" id="KAF2428852.1"/>
    </source>
</evidence>
<keyword evidence="2 5" id="KW-0812">Transmembrane</keyword>
<proteinExistence type="predicted"/>
<accession>A0A9P4NNQ0</accession>
<evidence type="ECO:0000256" key="2">
    <source>
        <dbReference type="ARBA" id="ARBA00022692"/>
    </source>
</evidence>
<name>A0A9P4NNQ0_9PEZI</name>
<dbReference type="EMBL" id="MU007052">
    <property type="protein sequence ID" value="KAF2428852.1"/>
    <property type="molecule type" value="Genomic_DNA"/>
</dbReference>
<comment type="subcellular location">
    <subcellularLocation>
        <location evidence="1">Membrane</location>
    </subcellularLocation>
</comment>
<reference evidence="6" key="1">
    <citation type="journal article" date="2020" name="Stud. Mycol.">
        <title>101 Dothideomycetes genomes: a test case for predicting lifestyles and emergence of pathogens.</title>
        <authorList>
            <person name="Haridas S."/>
            <person name="Albert R."/>
            <person name="Binder M."/>
            <person name="Bloem J."/>
            <person name="Labutti K."/>
            <person name="Salamov A."/>
            <person name="Andreopoulos B."/>
            <person name="Baker S."/>
            <person name="Barry K."/>
            <person name="Bills G."/>
            <person name="Bluhm B."/>
            <person name="Cannon C."/>
            <person name="Castanera R."/>
            <person name="Culley D."/>
            <person name="Daum C."/>
            <person name="Ezra D."/>
            <person name="Gonzalez J."/>
            <person name="Henrissat B."/>
            <person name="Kuo A."/>
            <person name="Liang C."/>
            <person name="Lipzen A."/>
            <person name="Lutzoni F."/>
            <person name="Magnuson J."/>
            <person name="Mondo S."/>
            <person name="Nolan M."/>
            <person name="Ohm R."/>
            <person name="Pangilinan J."/>
            <person name="Park H.-J."/>
            <person name="Ramirez L."/>
            <person name="Alfaro M."/>
            <person name="Sun H."/>
            <person name="Tritt A."/>
            <person name="Yoshinaga Y."/>
            <person name="Zwiers L.-H."/>
            <person name="Turgeon B."/>
            <person name="Goodwin S."/>
            <person name="Spatafora J."/>
            <person name="Crous P."/>
            <person name="Grigoriev I."/>
        </authorList>
    </citation>
    <scope>NUCLEOTIDE SEQUENCE</scope>
    <source>
        <strain evidence="6">CBS 130266</strain>
    </source>
</reference>
<keyword evidence="4 5" id="KW-0472">Membrane</keyword>
<dbReference type="Pfam" id="PF01124">
    <property type="entry name" value="MAPEG"/>
    <property type="match status" value="1"/>
</dbReference>
<evidence type="ECO:0000256" key="4">
    <source>
        <dbReference type="ARBA" id="ARBA00023136"/>
    </source>
</evidence>
<dbReference type="OrthoDB" id="2122304at2759"/>
<dbReference type="InterPro" id="IPR001129">
    <property type="entry name" value="Membr-assoc_MAPEG"/>
</dbReference>
<dbReference type="Proteomes" id="UP000800235">
    <property type="component" value="Unassembled WGS sequence"/>
</dbReference>
<comment type="caution">
    <text evidence="6">The sequence shown here is derived from an EMBL/GenBank/DDBJ whole genome shotgun (WGS) entry which is preliminary data.</text>
</comment>
<dbReference type="InterPro" id="IPR023352">
    <property type="entry name" value="MAPEG-like_dom_sf"/>
</dbReference>
<dbReference type="Gene3D" id="1.20.120.550">
    <property type="entry name" value="Membrane associated eicosanoid/glutathione metabolism-like domain"/>
    <property type="match status" value="1"/>
</dbReference>
<evidence type="ECO:0000256" key="3">
    <source>
        <dbReference type="ARBA" id="ARBA00022989"/>
    </source>
</evidence>
<dbReference type="PANTHER" id="PTHR35371">
    <property type="entry name" value="INNER MEMBRANE PROTEIN"/>
    <property type="match status" value="1"/>
</dbReference>
<dbReference type="PANTHER" id="PTHR35371:SF1">
    <property type="entry name" value="BLR7753 PROTEIN"/>
    <property type="match status" value="1"/>
</dbReference>